<reference evidence="1" key="1">
    <citation type="submission" date="2021-06" db="EMBL/GenBank/DDBJ databases">
        <authorList>
            <person name="Kallberg Y."/>
            <person name="Tangrot J."/>
            <person name="Rosling A."/>
        </authorList>
    </citation>
    <scope>NUCLEOTIDE SEQUENCE</scope>
    <source>
        <strain evidence="1">FL130A</strain>
    </source>
</reference>
<keyword evidence="2" id="KW-1185">Reference proteome</keyword>
<protein>
    <submittedName>
        <fullName evidence="1">7952_t:CDS:1</fullName>
    </submittedName>
</protein>
<sequence>MSRFIIKNKGLSRFLEGESEIYKDPDHEYVLLDDDLNYTHFDTCSDISCDSTATNTTKTNNTSDFFENDKKNFTFTETVTNFIQAYTKSESNSSNSSNVDNINIDWLDSEVDLISEIESVDNSNMTDFGNEEDHERELLDEHLHRPITKSAKRNQRKKLARYAYKAKLEVLVNQTKGKEATIISNNDTDSDFRIDEEPTINPNIRDNSNDGKAEIFYNPERHKTQIETRKSTKKDTVNYIRSQWVSEDFDAEDLKSTNLSQPSTIVSPRSTFIEKFLEKRCERRIANQVPIDDISSIPAKYIKLLEAEIFHEPNVSESIPQNLWNEFGQWACFNKDGIKKRDKKLQKYSPPKLVPRDFSKLKNHRRSHLDLEPEEEDYPLSTKDLDGIISGECQFFNVNISNK</sequence>
<dbReference type="AlphaFoldDB" id="A0A9N8W146"/>
<name>A0A9N8W146_9GLOM</name>
<gene>
    <name evidence="1" type="ORF">ALEPTO_LOCUS2128</name>
</gene>
<evidence type="ECO:0000313" key="2">
    <source>
        <dbReference type="Proteomes" id="UP000789508"/>
    </source>
</evidence>
<evidence type="ECO:0000313" key="1">
    <source>
        <dbReference type="EMBL" id="CAG8473525.1"/>
    </source>
</evidence>
<dbReference type="Proteomes" id="UP000789508">
    <property type="component" value="Unassembled WGS sequence"/>
</dbReference>
<dbReference type="EMBL" id="CAJVPS010000285">
    <property type="protein sequence ID" value="CAG8473525.1"/>
    <property type="molecule type" value="Genomic_DNA"/>
</dbReference>
<organism evidence="1 2">
    <name type="scientific">Ambispora leptoticha</name>
    <dbReference type="NCBI Taxonomy" id="144679"/>
    <lineage>
        <taxon>Eukaryota</taxon>
        <taxon>Fungi</taxon>
        <taxon>Fungi incertae sedis</taxon>
        <taxon>Mucoromycota</taxon>
        <taxon>Glomeromycotina</taxon>
        <taxon>Glomeromycetes</taxon>
        <taxon>Archaeosporales</taxon>
        <taxon>Ambisporaceae</taxon>
        <taxon>Ambispora</taxon>
    </lineage>
</organism>
<proteinExistence type="predicted"/>
<accession>A0A9N8W146</accession>
<dbReference type="OrthoDB" id="2442370at2759"/>
<comment type="caution">
    <text evidence="1">The sequence shown here is derived from an EMBL/GenBank/DDBJ whole genome shotgun (WGS) entry which is preliminary data.</text>
</comment>